<name>A0A8J4ATW6_9CHLO</name>
<organism evidence="3 4">
    <name type="scientific">Volvox africanus</name>
    <dbReference type="NCBI Taxonomy" id="51714"/>
    <lineage>
        <taxon>Eukaryota</taxon>
        <taxon>Viridiplantae</taxon>
        <taxon>Chlorophyta</taxon>
        <taxon>core chlorophytes</taxon>
        <taxon>Chlorophyceae</taxon>
        <taxon>CS clade</taxon>
        <taxon>Chlamydomonadales</taxon>
        <taxon>Volvocaceae</taxon>
        <taxon>Volvox</taxon>
    </lineage>
</organism>
<proteinExistence type="predicted"/>
<keyword evidence="2" id="KW-0472">Membrane</keyword>
<dbReference type="Proteomes" id="UP000747399">
    <property type="component" value="Unassembled WGS sequence"/>
</dbReference>
<keyword evidence="2" id="KW-0812">Transmembrane</keyword>
<keyword evidence="4" id="KW-1185">Reference proteome</keyword>
<sequence>MPLARQTELGTTKRPQHVRLFTLRKHCFRYSASSLANRQNHWRPSFAANAGVASTRERRRDLTHAYAASFLLLIPVALGFIRVASGVVAALQFGCMSGVHTLLEAISSADVSEPSDLGDADSISGNLSEESATDSELRDDLADYLEALSTNVSVDPEELLQALLIILATGSLDPRQVSQLGPLYVWLTATWFTASFCKLLLAVAVALDPIKSSLFLLERNVHLGLGAVFVRGLVLLLPAFVLPLHLPWMRSILLLIRKDGWQWQPQRDAQHDEQDRPSQLVPQTFNMAAGYAVDMRASCVGDGGVVDAAVDRSNMLGTPAESLDCSSSMQRSATAEWRDLSGLVNAAASTSRTDTVKWRTRAVKRDSSRLALDVLRVAVLLGTSVASVVVPSTRSVPVLVRTADLLAAAAAAAVALAAFLEVWKNDDGYLLVNNAERAVKLAFFLLVIRGSVEIAAALSSGNWRLACFSCSVCYNSWMSCGFTDTNPNKAYYHLWQTTIPILIAIAYMKAVL</sequence>
<feature type="region of interest" description="Disordered" evidence="1">
    <location>
        <begin position="112"/>
        <end position="134"/>
    </location>
</feature>
<feature type="transmembrane region" description="Helical" evidence="2">
    <location>
        <begin position="227"/>
        <end position="248"/>
    </location>
</feature>
<protein>
    <submittedName>
        <fullName evidence="3">Uncharacterized protein</fullName>
    </submittedName>
</protein>
<gene>
    <name evidence="3" type="ORF">Vafri_3972</name>
</gene>
<evidence type="ECO:0000313" key="4">
    <source>
        <dbReference type="Proteomes" id="UP000747399"/>
    </source>
</evidence>
<dbReference type="EMBL" id="BNCO01000005">
    <property type="protein sequence ID" value="GIL47814.1"/>
    <property type="molecule type" value="Genomic_DNA"/>
</dbReference>
<dbReference type="AlphaFoldDB" id="A0A8J4ATW6"/>
<feature type="transmembrane region" description="Helical" evidence="2">
    <location>
        <begin position="65"/>
        <end position="91"/>
    </location>
</feature>
<feature type="transmembrane region" description="Helical" evidence="2">
    <location>
        <begin position="183"/>
        <end position="207"/>
    </location>
</feature>
<evidence type="ECO:0000313" key="3">
    <source>
        <dbReference type="EMBL" id="GIL47814.1"/>
    </source>
</evidence>
<reference evidence="3" key="1">
    <citation type="journal article" date="2021" name="Proc. Natl. Acad. Sci. U.S.A.">
        <title>Three genomes in the algal genus Volvox reveal the fate of a haploid sex-determining region after a transition to homothallism.</title>
        <authorList>
            <person name="Yamamoto K."/>
            <person name="Hamaji T."/>
            <person name="Kawai-Toyooka H."/>
            <person name="Matsuzaki R."/>
            <person name="Takahashi F."/>
            <person name="Nishimura Y."/>
            <person name="Kawachi M."/>
            <person name="Noguchi H."/>
            <person name="Minakuchi Y."/>
            <person name="Umen J.G."/>
            <person name="Toyoda A."/>
            <person name="Nozaki H."/>
        </authorList>
    </citation>
    <scope>NUCLEOTIDE SEQUENCE</scope>
    <source>
        <strain evidence="3">NIES-3780</strain>
    </source>
</reference>
<accession>A0A8J4ATW6</accession>
<evidence type="ECO:0000256" key="2">
    <source>
        <dbReference type="SAM" id="Phobius"/>
    </source>
</evidence>
<keyword evidence="2" id="KW-1133">Transmembrane helix</keyword>
<evidence type="ECO:0000256" key="1">
    <source>
        <dbReference type="SAM" id="MobiDB-lite"/>
    </source>
</evidence>
<comment type="caution">
    <text evidence="3">The sequence shown here is derived from an EMBL/GenBank/DDBJ whole genome shotgun (WGS) entry which is preliminary data.</text>
</comment>